<dbReference type="Proteomes" id="UP001418222">
    <property type="component" value="Unassembled WGS sequence"/>
</dbReference>
<dbReference type="PANTHER" id="PTHR31602">
    <property type="entry name" value="GROWTH-REGULATING FACTOR 5"/>
    <property type="match status" value="1"/>
</dbReference>
<dbReference type="GO" id="GO:0032502">
    <property type="term" value="P:developmental process"/>
    <property type="evidence" value="ECO:0007669"/>
    <property type="project" value="InterPro"/>
</dbReference>
<evidence type="ECO:0000256" key="6">
    <source>
        <dbReference type="SAM" id="MobiDB-lite"/>
    </source>
</evidence>
<keyword evidence="5" id="KW-0010">Activator</keyword>
<dbReference type="PROSITE" id="PS51667">
    <property type="entry name" value="WRC"/>
    <property type="match status" value="1"/>
</dbReference>
<evidence type="ECO:0000259" key="7">
    <source>
        <dbReference type="PROSITE" id="PS51666"/>
    </source>
</evidence>
<comment type="function">
    <text evidence="5">Transcription activator.</text>
</comment>
<dbReference type="InterPro" id="IPR014978">
    <property type="entry name" value="Gln-Leu-Gln_QLQ"/>
</dbReference>
<name>A0AAP0C200_9ASPA</name>
<comment type="caution">
    <text evidence="4">Lacks conserved residue(s) required for the propagation of feature annotation.</text>
</comment>
<reference evidence="9 10" key="1">
    <citation type="journal article" date="2022" name="Nat. Plants">
        <title>Genomes of leafy and leafless Platanthera orchids illuminate the evolution of mycoheterotrophy.</title>
        <authorList>
            <person name="Li M.H."/>
            <person name="Liu K.W."/>
            <person name="Li Z."/>
            <person name="Lu H.C."/>
            <person name="Ye Q.L."/>
            <person name="Zhang D."/>
            <person name="Wang J.Y."/>
            <person name="Li Y.F."/>
            <person name="Zhong Z.M."/>
            <person name="Liu X."/>
            <person name="Yu X."/>
            <person name="Liu D.K."/>
            <person name="Tu X.D."/>
            <person name="Liu B."/>
            <person name="Hao Y."/>
            <person name="Liao X.Y."/>
            <person name="Jiang Y.T."/>
            <person name="Sun W.H."/>
            <person name="Chen J."/>
            <person name="Chen Y.Q."/>
            <person name="Ai Y."/>
            <person name="Zhai J.W."/>
            <person name="Wu S.S."/>
            <person name="Zhou Z."/>
            <person name="Hsiao Y.Y."/>
            <person name="Wu W.L."/>
            <person name="Chen Y.Y."/>
            <person name="Lin Y.F."/>
            <person name="Hsu J.L."/>
            <person name="Li C.Y."/>
            <person name="Wang Z.W."/>
            <person name="Zhao X."/>
            <person name="Zhong W.Y."/>
            <person name="Ma X.K."/>
            <person name="Ma L."/>
            <person name="Huang J."/>
            <person name="Chen G.Z."/>
            <person name="Huang M.Z."/>
            <person name="Huang L."/>
            <person name="Peng D.H."/>
            <person name="Luo Y.B."/>
            <person name="Zou S.Q."/>
            <person name="Chen S.P."/>
            <person name="Lan S."/>
            <person name="Tsai W.C."/>
            <person name="Van de Peer Y."/>
            <person name="Liu Z.J."/>
        </authorList>
    </citation>
    <scope>NUCLEOTIDE SEQUENCE [LARGE SCALE GENOMIC DNA]</scope>
    <source>
        <strain evidence="9">Lor287</strain>
    </source>
</reference>
<feature type="compositionally biased region" description="Polar residues" evidence="6">
    <location>
        <begin position="74"/>
        <end position="85"/>
    </location>
</feature>
<feature type="region of interest" description="Disordered" evidence="6">
    <location>
        <begin position="49"/>
        <end position="103"/>
    </location>
</feature>
<comment type="caution">
    <text evidence="9">The sequence shown here is derived from an EMBL/GenBank/DDBJ whole genome shotgun (WGS) entry which is preliminary data.</text>
</comment>
<accession>A0AAP0C200</accession>
<dbReference type="InterPro" id="IPR014977">
    <property type="entry name" value="WRC_dom"/>
</dbReference>
<feature type="domain" description="WRC" evidence="8">
    <location>
        <begin position="209"/>
        <end position="253"/>
    </location>
</feature>
<evidence type="ECO:0000256" key="4">
    <source>
        <dbReference type="PROSITE-ProRule" id="PRU01002"/>
    </source>
</evidence>
<evidence type="ECO:0000256" key="1">
    <source>
        <dbReference type="ARBA" id="ARBA00004123"/>
    </source>
</evidence>
<feature type="region of interest" description="Disordered" evidence="6">
    <location>
        <begin position="242"/>
        <end position="266"/>
    </location>
</feature>
<comment type="subcellular location">
    <subcellularLocation>
        <location evidence="1 5">Nucleus</location>
    </subcellularLocation>
</comment>
<dbReference type="PROSITE" id="PS51666">
    <property type="entry name" value="QLQ"/>
    <property type="match status" value="1"/>
</dbReference>
<dbReference type="SMART" id="SM00951">
    <property type="entry name" value="QLQ"/>
    <property type="match status" value="1"/>
</dbReference>
<evidence type="ECO:0000256" key="2">
    <source>
        <dbReference type="ARBA" id="ARBA00008122"/>
    </source>
</evidence>
<keyword evidence="5" id="KW-0804">Transcription</keyword>
<keyword evidence="10" id="KW-1185">Reference proteome</keyword>
<feature type="compositionally biased region" description="Low complexity" evidence="6">
    <location>
        <begin position="87"/>
        <end position="103"/>
    </location>
</feature>
<dbReference type="GO" id="GO:0006355">
    <property type="term" value="P:regulation of DNA-templated transcription"/>
    <property type="evidence" value="ECO:0007669"/>
    <property type="project" value="InterPro"/>
</dbReference>
<keyword evidence="3 5" id="KW-0539">Nucleus</keyword>
<dbReference type="InterPro" id="IPR031137">
    <property type="entry name" value="GRF"/>
</dbReference>
<dbReference type="Pfam" id="PF08879">
    <property type="entry name" value="WRC"/>
    <property type="match status" value="1"/>
</dbReference>
<proteinExistence type="inferred from homology"/>
<evidence type="ECO:0000256" key="3">
    <source>
        <dbReference type="ARBA" id="ARBA00023242"/>
    </source>
</evidence>
<evidence type="ECO:0000313" key="9">
    <source>
        <dbReference type="EMBL" id="KAK8956606.1"/>
    </source>
</evidence>
<comment type="domain">
    <text evidence="5">The QLQ domain and WRC domain may be involved in protein-protein interaction and DNA-binding, respectively.</text>
</comment>
<dbReference type="Pfam" id="PF08880">
    <property type="entry name" value="QLQ"/>
    <property type="match status" value="1"/>
</dbReference>
<evidence type="ECO:0000256" key="5">
    <source>
        <dbReference type="RuleBase" id="RU367127"/>
    </source>
</evidence>
<keyword evidence="5" id="KW-0805">Transcription regulation</keyword>
<evidence type="ECO:0000259" key="8">
    <source>
        <dbReference type="PROSITE" id="PS51667"/>
    </source>
</evidence>
<gene>
    <name evidence="9" type="primary">GRF6</name>
    <name evidence="9" type="ORF">KSP39_PZI000285</name>
</gene>
<dbReference type="PANTHER" id="PTHR31602:SF42">
    <property type="entry name" value="GROWTH-REGULATING FACTOR 2"/>
    <property type="match status" value="1"/>
</dbReference>
<dbReference type="GO" id="GO:0006351">
    <property type="term" value="P:DNA-templated transcription"/>
    <property type="evidence" value="ECO:0007669"/>
    <property type="project" value="UniProtKB-UniRule"/>
</dbReference>
<comment type="similarity">
    <text evidence="2 5">Belongs to the GRF family.</text>
</comment>
<dbReference type="GO" id="GO:0005634">
    <property type="term" value="C:nucleus"/>
    <property type="evidence" value="ECO:0007669"/>
    <property type="project" value="UniProtKB-SubCell"/>
</dbReference>
<feature type="domain" description="QLQ" evidence="7">
    <location>
        <begin position="140"/>
        <end position="175"/>
    </location>
</feature>
<dbReference type="AlphaFoldDB" id="A0AAP0C200"/>
<dbReference type="GO" id="GO:0005524">
    <property type="term" value="F:ATP binding"/>
    <property type="evidence" value="ECO:0007669"/>
    <property type="project" value="UniProtKB-UniRule"/>
</dbReference>
<evidence type="ECO:0000313" key="10">
    <source>
        <dbReference type="Proteomes" id="UP001418222"/>
    </source>
</evidence>
<protein>
    <recommendedName>
        <fullName evidence="5">Growth-regulating factor</fullName>
    </recommendedName>
</protein>
<dbReference type="EMBL" id="JBBWWQ010000001">
    <property type="protein sequence ID" value="KAK8956606.1"/>
    <property type="molecule type" value="Genomic_DNA"/>
</dbReference>
<sequence>MESNGVLLGMDIVLLGSSPCCSSFSSPDLATSELDSIRQKGFLHPSHFLKLGRPGPAAEQEEQGHNRCPKISRSVANSPASNGEQMLSFSSPNDSSSSSFAPSPSLSAASSSSELKSAAGLSFEILNANMKGTVRGASGPFTLFQKMELKQQMLIYNHIWANAPIPANLLSSLMRGISPSLFSVSSTGSLRHNAAWWGYFHPGHAGSSDPEPGRCCRTDGKKWRCSRDAVPDQKYCERHVNRGRHRSRKPVESHGGSAKKAAPVVASQTPPSSVSLSFARHQIQNTPDVSSPQFWMPAGENAANNRLGNARDHSITSTAKPFDTLFASSINYNPVGQTTSLALDSGNAVLNSLRASFATNSSFVTPLEFHDQSVKQTADHFNNAWPPSYGRTQLSASFSLPSSDFSSATSSPAPERRHSPLHMGLGLTEVPNELNSAQLNWRAAEWAAAPQAVSATMGGPLGEALKSKNGTTVDENKSFLNLINDGCWDLNPRIESSWTSNAMQSAAISSLSSSSANDDNFEKNGEGLSCLFGPKVVNSFNSLPFVRI</sequence>
<organism evidence="9 10">
    <name type="scientific">Platanthera zijinensis</name>
    <dbReference type="NCBI Taxonomy" id="2320716"/>
    <lineage>
        <taxon>Eukaryota</taxon>
        <taxon>Viridiplantae</taxon>
        <taxon>Streptophyta</taxon>
        <taxon>Embryophyta</taxon>
        <taxon>Tracheophyta</taxon>
        <taxon>Spermatophyta</taxon>
        <taxon>Magnoliopsida</taxon>
        <taxon>Liliopsida</taxon>
        <taxon>Asparagales</taxon>
        <taxon>Orchidaceae</taxon>
        <taxon>Orchidoideae</taxon>
        <taxon>Orchideae</taxon>
        <taxon>Orchidinae</taxon>
        <taxon>Platanthera</taxon>
    </lineage>
</organism>